<proteinExistence type="predicted"/>
<dbReference type="GO" id="GO:0008270">
    <property type="term" value="F:zinc ion binding"/>
    <property type="evidence" value="ECO:0007669"/>
    <property type="project" value="InterPro"/>
</dbReference>
<dbReference type="GO" id="GO:0003676">
    <property type="term" value="F:nucleic acid binding"/>
    <property type="evidence" value="ECO:0007669"/>
    <property type="project" value="InterPro"/>
</dbReference>
<accession>A0A699HMB6</accession>
<dbReference type="Gene3D" id="4.10.60.10">
    <property type="entry name" value="Zinc finger, CCHC-type"/>
    <property type="match status" value="1"/>
</dbReference>
<reference evidence="2" key="1">
    <citation type="journal article" date="2019" name="Sci. Rep.">
        <title>Draft genome of Tanacetum cinerariifolium, the natural source of mosquito coil.</title>
        <authorList>
            <person name="Yamashiro T."/>
            <person name="Shiraishi A."/>
            <person name="Satake H."/>
            <person name="Nakayama K."/>
        </authorList>
    </citation>
    <scope>NUCLEOTIDE SEQUENCE</scope>
</reference>
<dbReference type="SUPFAM" id="SSF57756">
    <property type="entry name" value="Retrovirus zinc finger-like domains"/>
    <property type="match status" value="1"/>
</dbReference>
<evidence type="ECO:0000313" key="2">
    <source>
        <dbReference type="EMBL" id="GEY24457.1"/>
    </source>
</evidence>
<feature type="compositionally biased region" description="Polar residues" evidence="1">
    <location>
        <begin position="154"/>
        <end position="165"/>
    </location>
</feature>
<organism evidence="2">
    <name type="scientific">Tanacetum cinerariifolium</name>
    <name type="common">Dalmatian daisy</name>
    <name type="synonym">Chrysanthemum cinerariifolium</name>
    <dbReference type="NCBI Taxonomy" id="118510"/>
    <lineage>
        <taxon>Eukaryota</taxon>
        <taxon>Viridiplantae</taxon>
        <taxon>Streptophyta</taxon>
        <taxon>Embryophyta</taxon>
        <taxon>Tracheophyta</taxon>
        <taxon>Spermatophyta</taxon>
        <taxon>Magnoliopsida</taxon>
        <taxon>eudicotyledons</taxon>
        <taxon>Gunneridae</taxon>
        <taxon>Pentapetalae</taxon>
        <taxon>asterids</taxon>
        <taxon>campanulids</taxon>
        <taxon>Asterales</taxon>
        <taxon>Asteraceae</taxon>
        <taxon>Asteroideae</taxon>
        <taxon>Anthemideae</taxon>
        <taxon>Anthemidinae</taxon>
        <taxon>Tanacetum</taxon>
    </lineage>
</organism>
<evidence type="ECO:0008006" key="3">
    <source>
        <dbReference type="Google" id="ProtNLM"/>
    </source>
</evidence>
<protein>
    <recommendedName>
        <fullName evidence="3">CCHC-type domain-containing protein</fullName>
    </recommendedName>
</protein>
<dbReference type="AlphaFoldDB" id="A0A699HMB6"/>
<comment type="caution">
    <text evidence="2">The sequence shown here is derived from an EMBL/GenBank/DDBJ whole genome shotgun (WGS) entry which is preliminary data.</text>
</comment>
<feature type="non-terminal residue" evidence="2">
    <location>
        <position position="216"/>
    </location>
</feature>
<dbReference type="EMBL" id="BKCJ010162858">
    <property type="protein sequence ID" value="GEY24457.1"/>
    <property type="molecule type" value="Genomic_DNA"/>
</dbReference>
<evidence type="ECO:0000256" key="1">
    <source>
        <dbReference type="SAM" id="MobiDB-lite"/>
    </source>
</evidence>
<gene>
    <name evidence="2" type="ORF">Tci_396431</name>
</gene>
<feature type="region of interest" description="Disordered" evidence="1">
    <location>
        <begin position="154"/>
        <end position="178"/>
    </location>
</feature>
<name>A0A699HMB6_TANCI</name>
<dbReference type="InterPro" id="IPR036875">
    <property type="entry name" value="Znf_CCHC_sf"/>
</dbReference>
<sequence length="216" mass="24012">MVGGNSENQFRHYAGQNVENLNGYNSVQNVRNQVAQNPRVQNVGNQNGLIGVPGNANLNGNGNLVAARAEGNAAGHNGNQIRCYNYRRVGHFARNCTVRPRRRDSTYLQTQLLIAQKEEAGIQLQAKEFDLMATAANLDEIKEVNANCILMSNQQQASTSGTQSDKAPVYDSEGSAEVHEYENCDDNEIFNMFTQEEQYTELLEPIPEQHQVPQND</sequence>